<dbReference type="RefSeq" id="WP_395822288.1">
    <property type="nucleotide sequence ID" value="NZ_CP043494.1"/>
</dbReference>
<evidence type="ECO:0000313" key="2">
    <source>
        <dbReference type="Proteomes" id="UP001611383"/>
    </source>
</evidence>
<evidence type="ECO:0000313" key="1">
    <source>
        <dbReference type="EMBL" id="WNG46134.1"/>
    </source>
</evidence>
<dbReference type="Proteomes" id="UP001611383">
    <property type="component" value="Chromosome"/>
</dbReference>
<organism evidence="1 2">
    <name type="scientific">Archangium minus</name>
    <dbReference type="NCBI Taxonomy" id="83450"/>
    <lineage>
        <taxon>Bacteria</taxon>
        <taxon>Pseudomonadati</taxon>
        <taxon>Myxococcota</taxon>
        <taxon>Myxococcia</taxon>
        <taxon>Myxococcales</taxon>
        <taxon>Cystobacterineae</taxon>
        <taxon>Archangiaceae</taxon>
        <taxon>Archangium</taxon>
    </lineage>
</organism>
<reference evidence="1 2" key="1">
    <citation type="submission" date="2019-08" db="EMBL/GenBank/DDBJ databases">
        <title>Archangium and Cystobacter genomes.</title>
        <authorList>
            <person name="Chen I.-C.K."/>
            <person name="Wielgoss S."/>
        </authorList>
    </citation>
    <scope>NUCLEOTIDE SEQUENCE [LARGE SCALE GENOMIC DNA]</scope>
    <source>
        <strain evidence="1 2">Cbm 6</strain>
    </source>
</reference>
<name>A0ABY9WQP9_9BACT</name>
<sequence length="153" mass="17311">MSISGSITIDGSQWPLLVVRFVGHPSLQQEETYLAQMLDYLKREEKFVGIIDTQQMSVMTSEHRQRLAEFVKEHDALLRTNFLGCATVITSPMMQLAASLILYLKSPPFPYLTASALPEAVKWTTKCLDDAGLYPAAQRIRQHYGLHEEQRVG</sequence>
<keyword evidence="2" id="KW-1185">Reference proteome</keyword>
<accession>A0ABY9WQP9</accession>
<evidence type="ECO:0008006" key="3">
    <source>
        <dbReference type="Google" id="ProtNLM"/>
    </source>
</evidence>
<gene>
    <name evidence="1" type="ORF">F0U60_19960</name>
</gene>
<dbReference type="EMBL" id="CP043494">
    <property type="protein sequence ID" value="WNG46134.1"/>
    <property type="molecule type" value="Genomic_DNA"/>
</dbReference>
<protein>
    <recommendedName>
        <fullName evidence="3">STAS/SEC14 domain-containing protein</fullName>
    </recommendedName>
</protein>
<proteinExistence type="predicted"/>